<proteinExistence type="predicted"/>
<dbReference type="Proteomes" id="UP000324800">
    <property type="component" value="Unassembled WGS sequence"/>
</dbReference>
<protein>
    <submittedName>
        <fullName evidence="1">Uncharacterized protein</fullName>
    </submittedName>
</protein>
<sequence>MSKRLRLPLITSNTDPQINAPSKFLPFTLNPLIILIPFPYDRIKDAFAPQSSTAKIVLYSKDDDEQISNILESQPTNQIPSALIVGTVFPYAIISPLPSFQISFSLNQSGKKVSELLGAKFEDDEGEVQVEVKQSKKILEWKLYLVYDFSLCKMTPPDSKEGTKAMFAQQFANLTCSRLTCKFLPINTIAPPTLINLFSVVNKSTLHLHLSNVVSEM</sequence>
<organism evidence="1 2">
    <name type="scientific">Streblomastix strix</name>
    <dbReference type="NCBI Taxonomy" id="222440"/>
    <lineage>
        <taxon>Eukaryota</taxon>
        <taxon>Metamonada</taxon>
        <taxon>Preaxostyla</taxon>
        <taxon>Oxymonadida</taxon>
        <taxon>Streblomastigidae</taxon>
        <taxon>Streblomastix</taxon>
    </lineage>
</organism>
<dbReference type="AlphaFoldDB" id="A0A5J4U465"/>
<accession>A0A5J4U465</accession>
<name>A0A5J4U465_9EUKA</name>
<reference evidence="1 2" key="1">
    <citation type="submission" date="2019-03" db="EMBL/GenBank/DDBJ databases">
        <title>Single cell metagenomics reveals metabolic interactions within the superorganism composed of flagellate Streblomastix strix and complex community of Bacteroidetes bacteria on its surface.</title>
        <authorList>
            <person name="Treitli S.C."/>
            <person name="Kolisko M."/>
            <person name="Husnik F."/>
            <person name="Keeling P."/>
            <person name="Hampl V."/>
        </authorList>
    </citation>
    <scope>NUCLEOTIDE SEQUENCE [LARGE SCALE GENOMIC DNA]</scope>
    <source>
        <strain evidence="1">ST1C</strain>
    </source>
</reference>
<dbReference type="EMBL" id="SNRW01020486">
    <property type="protein sequence ID" value="KAA6365407.1"/>
    <property type="molecule type" value="Genomic_DNA"/>
</dbReference>
<gene>
    <name evidence="1" type="ORF">EZS28_039066</name>
</gene>
<evidence type="ECO:0000313" key="2">
    <source>
        <dbReference type="Proteomes" id="UP000324800"/>
    </source>
</evidence>
<evidence type="ECO:0000313" key="1">
    <source>
        <dbReference type="EMBL" id="KAA6365407.1"/>
    </source>
</evidence>
<comment type="caution">
    <text evidence="1">The sequence shown here is derived from an EMBL/GenBank/DDBJ whole genome shotgun (WGS) entry which is preliminary data.</text>
</comment>